<dbReference type="OrthoDB" id="3005682at2759"/>
<keyword evidence="8 10" id="KW-0472">Membrane</keyword>
<reference evidence="12" key="1">
    <citation type="submission" date="2020-07" db="EMBL/GenBank/DDBJ databases">
        <authorList>
            <person name="Nieuwenhuis M."/>
            <person name="Van De Peppel L.J.J."/>
        </authorList>
    </citation>
    <scope>NUCLEOTIDE SEQUENCE</scope>
    <source>
        <strain evidence="12">AP01</strain>
        <tissue evidence="12">Mycelium</tissue>
    </source>
</reference>
<feature type="transmembrane region" description="Helical" evidence="10">
    <location>
        <begin position="192"/>
        <end position="211"/>
    </location>
</feature>
<keyword evidence="13" id="KW-1185">Reference proteome</keyword>
<feature type="transmembrane region" description="Helical" evidence="10">
    <location>
        <begin position="160"/>
        <end position="180"/>
    </location>
</feature>
<evidence type="ECO:0000259" key="11">
    <source>
        <dbReference type="Pfam" id="PF02366"/>
    </source>
</evidence>
<evidence type="ECO:0000256" key="8">
    <source>
        <dbReference type="ARBA" id="ARBA00023136"/>
    </source>
</evidence>
<keyword evidence="6 10" id="KW-0812">Transmembrane</keyword>
<feature type="domain" description="ArnT-like N-terminal" evidence="11">
    <location>
        <begin position="84"/>
        <end position="210"/>
    </location>
</feature>
<comment type="caution">
    <text evidence="12">The sequence shown here is derived from an EMBL/GenBank/DDBJ whole genome shotgun (WGS) entry which is preliminary data.</text>
</comment>
<gene>
    <name evidence="12" type="ORF">DXG03_008561</name>
</gene>
<evidence type="ECO:0000256" key="9">
    <source>
        <dbReference type="SAM" id="MobiDB-lite"/>
    </source>
</evidence>
<dbReference type="InterPro" id="IPR003342">
    <property type="entry name" value="ArnT-like_N"/>
</dbReference>
<dbReference type="GO" id="GO:0004169">
    <property type="term" value="F:dolichyl-phosphate-mannose-protein mannosyltransferase activity"/>
    <property type="evidence" value="ECO:0007669"/>
    <property type="project" value="TreeGrafter"/>
</dbReference>
<keyword evidence="7 10" id="KW-1133">Transmembrane helix</keyword>
<name>A0A9P7G5S7_9AGAR</name>
<evidence type="ECO:0000256" key="2">
    <source>
        <dbReference type="ARBA" id="ARBA00004922"/>
    </source>
</evidence>
<evidence type="ECO:0000256" key="5">
    <source>
        <dbReference type="ARBA" id="ARBA00022679"/>
    </source>
</evidence>
<dbReference type="GO" id="GO:0005783">
    <property type="term" value="C:endoplasmic reticulum"/>
    <property type="evidence" value="ECO:0007669"/>
    <property type="project" value="TreeGrafter"/>
</dbReference>
<protein>
    <recommendedName>
        <fullName evidence="11">ArnT-like N-terminal domain-containing protein</fullName>
    </recommendedName>
</protein>
<evidence type="ECO:0000313" key="12">
    <source>
        <dbReference type="EMBL" id="KAG5644394.1"/>
    </source>
</evidence>
<evidence type="ECO:0000256" key="4">
    <source>
        <dbReference type="ARBA" id="ARBA00022676"/>
    </source>
</evidence>
<evidence type="ECO:0000256" key="1">
    <source>
        <dbReference type="ARBA" id="ARBA00004127"/>
    </source>
</evidence>
<proteinExistence type="inferred from homology"/>
<dbReference type="EMBL" id="JABCKV010000071">
    <property type="protein sequence ID" value="KAG5644394.1"/>
    <property type="molecule type" value="Genomic_DNA"/>
</dbReference>
<dbReference type="AlphaFoldDB" id="A0A9P7G5S7"/>
<keyword evidence="5" id="KW-0808">Transferase</keyword>
<comment type="subcellular location">
    <subcellularLocation>
        <location evidence="1">Endomembrane system</location>
        <topology evidence="1">Multi-pass membrane protein</topology>
    </subcellularLocation>
</comment>
<evidence type="ECO:0000313" key="13">
    <source>
        <dbReference type="Proteomes" id="UP000775547"/>
    </source>
</evidence>
<reference evidence="12" key="2">
    <citation type="submission" date="2021-10" db="EMBL/GenBank/DDBJ databases">
        <title>Phylogenomics reveals ancestral predisposition of the termite-cultivated fungus Termitomyces towards a domesticated lifestyle.</title>
        <authorList>
            <person name="Auxier B."/>
            <person name="Grum-Grzhimaylo A."/>
            <person name="Cardenas M.E."/>
            <person name="Lodge J.D."/>
            <person name="Laessoe T."/>
            <person name="Pedersen O."/>
            <person name="Smith M.E."/>
            <person name="Kuyper T.W."/>
            <person name="Franco-Molano E.A."/>
            <person name="Baroni T.J."/>
            <person name="Aanen D.K."/>
        </authorList>
    </citation>
    <scope>NUCLEOTIDE SEQUENCE</scope>
    <source>
        <strain evidence="12">AP01</strain>
        <tissue evidence="12">Mycelium</tissue>
    </source>
</reference>
<organism evidence="12 13">
    <name type="scientific">Asterophora parasitica</name>
    <dbReference type="NCBI Taxonomy" id="117018"/>
    <lineage>
        <taxon>Eukaryota</taxon>
        <taxon>Fungi</taxon>
        <taxon>Dikarya</taxon>
        <taxon>Basidiomycota</taxon>
        <taxon>Agaricomycotina</taxon>
        <taxon>Agaricomycetes</taxon>
        <taxon>Agaricomycetidae</taxon>
        <taxon>Agaricales</taxon>
        <taxon>Tricholomatineae</taxon>
        <taxon>Lyophyllaceae</taxon>
        <taxon>Asterophora</taxon>
    </lineage>
</organism>
<keyword evidence="4" id="KW-0328">Glycosyltransferase</keyword>
<evidence type="ECO:0000256" key="7">
    <source>
        <dbReference type="ARBA" id="ARBA00022989"/>
    </source>
</evidence>
<dbReference type="Proteomes" id="UP000775547">
    <property type="component" value="Unassembled WGS sequence"/>
</dbReference>
<feature type="region of interest" description="Disordered" evidence="9">
    <location>
        <begin position="1"/>
        <end position="24"/>
    </location>
</feature>
<evidence type="ECO:0000256" key="6">
    <source>
        <dbReference type="ARBA" id="ARBA00022692"/>
    </source>
</evidence>
<sequence length="215" mass="23863">MSEDKARRRTGKGGQEGAGIYESHGEKETLFEAVYDDDGKDVYSKIRPVKNRVGSGRLPQPPTPPATTIGEFLWQNLEHVPPIVYTLLSCWTRFHNIGKSNFVVWDEAHFGKFGSHYLKREFYFDVHPPLGKMLVGLAGALAGYDGTFDFKSGAEYPETVPYVAMRVMLATFGVGMVPLGWYTAVELGMSQWASHLVALMVLFGASFATNVRDSC</sequence>
<comment type="pathway">
    <text evidence="2">Protein modification; protein glycosylation.</text>
</comment>
<dbReference type="GO" id="GO:0016020">
    <property type="term" value="C:membrane"/>
    <property type="evidence" value="ECO:0007669"/>
    <property type="project" value="InterPro"/>
</dbReference>
<dbReference type="InterPro" id="IPR027005">
    <property type="entry name" value="PMT-like"/>
</dbReference>
<dbReference type="PANTHER" id="PTHR10050">
    <property type="entry name" value="DOLICHYL-PHOSPHATE-MANNOSE--PROTEIN MANNOSYLTRANSFERASE"/>
    <property type="match status" value="1"/>
</dbReference>
<dbReference type="Pfam" id="PF02366">
    <property type="entry name" value="PMT"/>
    <property type="match status" value="1"/>
</dbReference>
<dbReference type="PANTHER" id="PTHR10050:SF46">
    <property type="entry name" value="PROTEIN O-MANNOSYL-TRANSFERASE 2"/>
    <property type="match status" value="1"/>
</dbReference>
<evidence type="ECO:0000256" key="3">
    <source>
        <dbReference type="ARBA" id="ARBA00007222"/>
    </source>
</evidence>
<comment type="similarity">
    <text evidence="3">Belongs to the glycosyltransferase 39 family.</text>
</comment>
<accession>A0A9P7G5S7</accession>
<evidence type="ECO:0000256" key="10">
    <source>
        <dbReference type="SAM" id="Phobius"/>
    </source>
</evidence>